<protein>
    <submittedName>
        <fullName evidence="2">Aminoglycoside phosphotransferase</fullName>
    </submittedName>
</protein>
<dbReference type="PANTHER" id="PTHR21310">
    <property type="entry name" value="AMINOGLYCOSIDE PHOSPHOTRANSFERASE-RELATED-RELATED"/>
    <property type="match status" value="1"/>
</dbReference>
<organism evidence="2 3">
    <name type="scientific">Mesorhizobium delmotii</name>
    <dbReference type="NCBI Taxonomy" id="1631247"/>
    <lineage>
        <taxon>Bacteria</taxon>
        <taxon>Pseudomonadati</taxon>
        <taxon>Pseudomonadota</taxon>
        <taxon>Alphaproteobacteria</taxon>
        <taxon>Hyphomicrobiales</taxon>
        <taxon>Phyllobacteriaceae</taxon>
        <taxon>Mesorhizobium</taxon>
    </lineage>
</organism>
<dbReference type="PANTHER" id="PTHR21310:SF42">
    <property type="entry name" value="BIFUNCTIONAL AAC_APH"/>
    <property type="match status" value="1"/>
</dbReference>
<sequence length="320" mass="34925">MFPKSGSRFSEKIMLKQEVTIDTALVSRLVATQFPRWKDLAVRPVASGGWDNRTFHLGDHMLVRLPSAAAYALQVEKEHRWLPRLAPLLPLPVPVPLAMGAPADDYPWHWSVYRWIEGETATLERIAGLPQFAAGLAQFLVALQRIDPAGGPAPGQHNFFRGGPLSVYDGETRQAIAALDGKIDTGAASGVWEAALAATWHGAPVWFHGDVSWGNLLVRQGALSAVIDFGTSGVGDPSCDLAIAWTLLEGKSREVFRAVLHADEASWARGRGWTLWKALITVAGHIDINPVEVEKSRRVINEVLADHLRADRRGGHPQSA</sequence>
<reference evidence="3" key="1">
    <citation type="submission" date="2016-12" db="EMBL/GenBank/DDBJ databases">
        <authorList>
            <person name="Brunel B."/>
        </authorList>
    </citation>
    <scope>NUCLEOTIDE SEQUENCE [LARGE SCALE GENOMIC DNA]</scope>
</reference>
<dbReference type="InterPro" id="IPR011009">
    <property type="entry name" value="Kinase-like_dom_sf"/>
</dbReference>
<evidence type="ECO:0000313" key="3">
    <source>
        <dbReference type="Proteomes" id="UP000245698"/>
    </source>
</evidence>
<name>A0A2P9APA5_9HYPH</name>
<dbReference type="InterPro" id="IPR051678">
    <property type="entry name" value="AGP_Transferase"/>
</dbReference>
<dbReference type="InterPro" id="IPR002575">
    <property type="entry name" value="Aminoglycoside_PTrfase"/>
</dbReference>
<dbReference type="SUPFAM" id="SSF56112">
    <property type="entry name" value="Protein kinase-like (PK-like)"/>
    <property type="match status" value="1"/>
</dbReference>
<dbReference type="GO" id="GO:0016740">
    <property type="term" value="F:transferase activity"/>
    <property type="evidence" value="ECO:0007669"/>
    <property type="project" value="UniProtKB-KW"/>
</dbReference>
<dbReference type="Gene3D" id="3.90.1200.10">
    <property type="match status" value="1"/>
</dbReference>
<dbReference type="Proteomes" id="UP000245698">
    <property type="component" value="Unassembled WGS sequence"/>
</dbReference>
<keyword evidence="2" id="KW-0808">Transferase</keyword>
<proteinExistence type="predicted"/>
<dbReference type="AlphaFoldDB" id="A0A2P9APA5"/>
<dbReference type="CDD" id="cd05155">
    <property type="entry name" value="APH_ChoK_like_1"/>
    <property type="match status" value="1"/>
</dbReference>
<dbReference type="Pfam" id="PF01636">
    <property type="entry name" value="APH"/>
    <property type="match status" value="1"/>
</dbReference>
<evidence type="ECO:0000259" key="1">
    <source>
        <dbReference type="Pfam" id="PF01636"/>
    </source>
</evidence>
<gene>
    <name evidence="2" type="ORF">BQ8482_330123</name>
</gene>
<evidence type="ECO:0000313" key="2">
    <source>
        <dbReference type="EMBL" id="SJM32988.1"/>
    </source>
</evidence>
<dbReference type="EMBL" id="FUIG01000041">
    <property type="protein sequence ID" value="SJM32988.1"/>
    <property type="molecule type" value="Genomic_DNA"/>
</dbReference>
<dbReference type="Gene3D" id="3.30.200.20">
    <property type="entry name" value="Phosphorylase Kinase, domain 1"/>
    <property type="match status" value="1"/>
</dbReference>
<accession>A0A2P9APA5</accession>
<feature type="domain" description="Aminoglycoside phosphotransferase" evidence="1">
    <location>
        <begin position="46"/>
        <end position="273"/>
    </location>
</feature>
<keyword evidence="3" id="KW-1185">Reference proteome</keyword>